<dbReference type="Gene3D" id="3.30.420.10">
    <property type="entry name" value="Ribonuclease H-like superfamily/Ribonuclease H"/>
    <property type="match status" value="1"/>
</dbReference>
<dbReference type="InterPro" id="IPR045246">
    <property type="entry name" value="Piwi_ago-like"/>
</dbReference>
<evidence type="ECO:0000256" key="1">
    <source>
        <dbReference type="RuleBase" id="RU361178"/>
    </source>
</evidence>
<dbReference type="SMART" id="SM01163">
    <property type="entry name" value="DUF1785"/>
    <property type="match status" value="1"/>
</dbReference>
<reference evidence="5" key="1">
    <citation type="journal article" date="2020" name="Fungal Divers.">
        <title>Resolving the Mortierellaceae phylogeny through synthesis of multi-gene phylogenetics and phylogenomics.</title>
        <authorList>
            <person name="Vandepol N."/>
            <person name="Liber J."/>
            <person name="Desiro A."/>
            <person name="Na H."/>
            <person name="Kennedy M."/>
            <person name="Barry K."/>
            <person name="Grigoriev I.V."/>
            <person name="Miller A.N."/>
            <person name="O'Donnell K."/>
            <person name="Stajich J.E."/>
            <person name="Bonito G."/>
        </authorList>
    </citation>
    <scope>NUCLEOTIDE SEQUENCE</scope>
    <source>
        <strain evidence="5">NVP60</strain>
    </source>
</reference>
<dbReference type="InterPro" id="IPR036397">
    <property type="entry name" value="RNaseH_sf"/>
</dbReference>
<dbReference type="PANTHER" id="PTHR22891">
    <property type="entry name" value="EUKARYOTIC TRANSLATION INITIATION FACTOR 2C"/>
    <property type="match status" value="1"/>
</dbReference>
<dbReference type="PROSITE" id="PS50821">
    <property type="entry name" value="PAZ"/>
    <property type="match status" value="1"/>
</dbReference>
<dbReference type="EMBL" id="JAAAIN010000058">
    <property type="protein sequence ID" value="KAG0321603.1"/>
    <property type="molecule type" value="Genomic_DNA"/>
</dbReference>
<dbReference type="Gene3D" id="3.40.50.2300">
    <property type="match status" value="1"/>
</dbReference>
<dbReference type="Pfam" id="PF08699">
    <property type="entry name" value="ArgoL1"/>
    <property type="match status" value="1"/>
</dbReference>
<dbReference type="InterPro" id="IPR003165">
    <property type="entry name" value="Piwi"/>
</dbReference>
<gene>
    <name evidence="5" type="primary">AGO10_2</name>
    <name evidence="5" type="ORF">BGZ97_010828</name>
</gene>
<dbReference type="SMART" id="SM00950">
    <property type="entry name" value="Piwi"/>
    <property type="match status" value="1"/>
</dbReference>
<dbReference type="Pfam" id="PF16486">
    <property type="entry name" value="ArgoN"/>
    <property type="match status" value="1"/>
</dbReference>
<accession>A0A9P6UVK2</accession>
<dbReference type="SMART" id="SM00949">
    <property type="entry name" value="PAZ"/>
    <property type="match status" value="1"/>
</dbReference>
<dbReference type="CDD" id="cd02846">
    <property type="entry name" value="PAZ_argonaute_like"/>
    <property type="match status" value="1"/>
</dbReference>
<evidence type="ECO:0000259" key="3">
    <source>
        <dbReference type="PROSITE" id="PS50821"/>
    </source>
</evidence>
<evidence type="ECO:0000313" key="6">
    <source>
        <dbReference type="Proteomes" id="UP000823405"/>
    </source>
</evidence>
<feature type="region of interest" description="Disordered" evidence="2">
    <location>
        <begin position="106"/>
        <end position="163"/>
    </location>
</feature>
<dbReference type="InterPro" id="IPR032472">
    <property type="entry name" value="ArgoL2"/>
</dbReference>
<evidence type="ECO:0000256" key="2">
    <source>
        <dbReference type="SAM" id="MobiDB-lite"/>
    </source>
</evidence>
<dbReference type="SUPFAM" id="SSF101690">
    <property type="entry name" value="PAZ domain"/>
    <property type="match status" value="1"/>
</dbReference>
<comment type="similarity">
    <text evidence="1">Belongs to the argonaute family.</text>
</comment>
<dbReference type="SUPFAM" id="SSF53098">
    <property type="entry name" value="Ribonuclease H-like"/>
    <property type="match status" value="1"/>
</dbReference>
<dbReference type="InterPro" id="IPR032474">
    <property type="entry name" value="Argonaute_N"/>
</dbReference>
<comment type="caution">
    <text evidence="5">The sequence shown here is derived from an EMBL/GenBank/DDBJ whole genome shotgun (WGS) entry which is preliminary data.</text>
</comment>
<evidence type="ECO:0000313" key="5">
    <source>
        <dbReference type="EMBL" id="KAG0321603.1"/>
    </source>
</evidence>
<dbReference type="Proteomes" id="UP000823405">
    <property type="component" value="Unassembled WGS sequence"/>
</dbReference>
<feature type="compositionally biased region" description="Low complexity" evidence="2">
    <location>
        <begin position="112"/>
        <end position="124"/>
    </location>
</feature>
<dbReference type="Pfam" id="PF16487">
    <property type="entry name" value="ArgoMid"/>
    <property type="match status" value="1"/>
</dbReference>
<dbReference type="AlphaFoldDB" id="A0A9P6UVK2"/>
<dbReference type="InterPro" id="IPR032473">
    <property type="entry name" value="Argonaute_Mid_dom"/>
</dbReference>
<dbReference type="Pfam" id="PF16488">
    <property type="entry name" value="ArgoL2"/>
    <property type="match status" value="1"/>
</dbReference>
<feature type="domain" description="PAZ" evidence="3">
    <location>
        <begin position="279"/>
        <end position="388"/>
    </location>
</feature>
<dbReference type="InterPro" id="IPR003100">
    <property type="entry name" value="PAZ_dom"/>
</dbReference>
<organism evidence="5 6">
    <name type="scientific">Linnemannia gamsii</name>
    <dbReference type="NCBI Taxonomy" id="64522"/>
    <lineage>
        <taxon>Eukaryota</taxon>
        <taxon>Fungi</taxon>
        <taxon>Fungi incertae sedis</taxon>
        <taxon>Mucoromycota</taxon>
        <taxon>Mortierellomycotina</taxon>
        <taxon>Mortierellomycetes</taxon>
        <taxon>Mortierellales</taxon>
        <taxon>Mortierellaceae</taxon>
        <taxon>Linnemannia</taxon>
    </lineage>
</organism>
<keyword evidence="6" id="KW-1185">Reference proteome</keyword>
<dbReference type="Pfam" id="PF02171">
    <property type="entry name" value="Piwi"/>
    <property type="match status" value="1"/>
</dbReference>
<sequence length="901" mass="99244">MAATSPAAPIALTENALRPDKGGKTGRLINVRTNFFAIKKLQVDTIYHYDVAISPEIPADKARQLWKVIESTFPELSKNKTVFDGKCNAYAAEEMTVDRLTRKVELPDSGRAPAPAAAVAPAKGGAKGGPKGGAKGGKGGAKGGAAPAAPTAQTGGPPAKNKNEFTVKITKANVIELEELHRFLRREGPITPGCLTAIQALNIVMSHKLFSEMVSHGRSAYTPNNAQNLGGGIEKWDGIFQSVRPGQGKLFANIDVANTAFIKGGNAAELVAEIKGARTIDEFRGRKLQKRDIQELSKHFKGCSFTVNHRGGDFKKKFKVSEISQQGAESITFTQELNNGSTKKVTIPQYYEAAYNLRLRYPFMPCIGVKGRDNQTMYFPLEVCNIVSGRRYTKRLNPQQTAEMIRGTCIGPDQRAAKIQASFPVLDFEHNEYLKGFQMEISKEMQVVPARVLPPPEIEYRNNISLTPRDGGWQLNPSRKMVQGATLSSWGILVFENERRLPKSQVENFVRELTGTLAENGMSVPQRNPPIMYAQPGNVERNIDSMWTTIRQDCKIDPQMILVVLPDVCQTYSVIKTYCETTHKTGVMTQCVLSKKVSRPSKQYCGLLGLKINSKLGGINNTLSKSSIPFLSQAPTMIIGADVTHPAPGESRPSVVAVVASMDQYAFKYAGRIKVQTSGVEVIDGLKFMVYQLLSAFAEKNRQYPKRILFYRDGVSEGQYADVMRTEVSAVREAVEHVNGTAQLNQPYRPTLTFCVVKKRHHARLFPMKPNEADRSGNCVAGTVVDTVITHPTEFDFYLQSHGGLQGTSRPTLYHVLLDENKFTSDALQSLTYRLCHVYARCPKSVSIVPSVYYAHLLAYRARHYQGGDFSDTASSISGSDAGNVPTFTTANALKNLMYFV</sequence>
<proteinExistence type="inferred from homology"/>
<dbReference type="InterPro" id="IPR014811">
    <property type="entry name" value="ArgoL1"/>
</dbReference>
<protein>
    <submittedName>
        <fullName evidence="5">Protein argonaute 10</fullName>
    </submittedName>
</protein>
<evidence type="ECO:0000259" key="4">
    <source>
        <dbReference type="PROSITE" id="PS50822"/>
    </source>
</evidence>
<dbReference type="Gene3D" id="2.170.260.10">
    <property type="entry name" value="paz domain"/>
    <property type="match status" value="1"/>
</dbReference>
<feature type="compositionally biased region" description="Gly residues" evidence="2">
    <location>
        <begin position="125"/>
        <end position="143"/>
    </location>
</feature>
<dbReference type="CDD" id="cd04657">
    <property type="entry name" value="Piwi_ago-like"/>
    <property type="match status" value="1"/>
</dbReference>
<name>A0A9P6UVK2_9FUNG</name>
<dbReference type="GO" id="GO:0003723">
    <property type="term" value="F:RNA binding"/>
    <property type="evidence" value="ECO:0007669"/>
    <property type="project" value="InterPro"/>
</dbReference>
<dbReference type="Pfam" id="PF02170">
    <property type="entry name" value="PAZ"/>
    <property type="match status" value="1"/>
</dbReference>
<dbReference type="OrthoDB" id="10252740at2759"/>
<dbReference type="InterPro" id="IPR012337">
    <property type="entry name" value="RNaseH-like_sf"/>
</dbReference>
<feature type="domain" description="Piwi" evidence="4">
    <location>
        <begin position="560"/>
        <end position="867"/>
    </location>
</feature>
<feature type="compositionally biased region" description="Low complexity" evidence="2">
    <location>
        <begin position="144"/>
        <end position="160"/>
    </location>
</feature>
<dbReference type="InterPro" id="IPR036085">
    <property type="entry name" value="PAZ_dom_sf"/>
</dbReference>
<dbReference type="PROSITE" id="PS50822">
    <property type="entry name" value="PIWI"/>
    <property type="match status" value="1"/>
</dbReference>